<proteinExistence type="predicted"/>
<accession>A0A3P5ZLF8</accession>
<dbReference type="Gramene" id="A01p02210.2_BraZ1">
    <property type="protein sequence ID" value="A01p02210.2_BraZ1.CDS"/>
    <property type="gene ID" value="A01g02210.2_BraZ1"/>
</dbReference>
<dbReference type="EMBL" id="LS974617">
    <property type="protein sequence ID" value="CAG7886145.1"/>
    <property type="molecule type" value="Genomic_DNA"/>
</dbReference>
<dbReference type="Proteomes" id="UP000694005">
    <property type="component" value="Chromosome A01"/>
</dbReference>
<evidence type="ECO:0000313" key="2">
    <source>
        <dbReference type="EMBL" id="VDC73701.1"/>
    </source>
</evidence>
<protein>
    <submittedName>
        <fullName evidence="1">Uncharacterized protein</fullName>
    </submittedName>
</protein>
<dbReference type="AlphaFoldDB" id="A0A3P5ZLF8"/>
<sequence>MTIIFSDTGFRKLTQMLLPTIIVFFPSEYILARAIHGPSRGNSPVNLQASAFNTFAGSSLQPPILVI</sequence>
<name>A0A3P5ZLF8_BRACM</name>
<gene>
    <name evidence="2" type="ORF">BRAA01T00203Z</name>
    <name evidence="1" type="ORF">BRAPAZ1V2_A01P02210.2</name>
</gene>
<organism evidence="2">
    <name type="scientific">Brassica campestris</name>
    <name type="common">Field mustard</name>
    <dbReference type="NCBI Taxonomy" id="3711"/>
    <lineage>
        <taxon>Eukaryota</taxon>
        <taxon>Viridiplantae</taxon>
        <taxon>Streptophyta</taxon>
        <taxon>Embryophyta</taxon>
        <taxon>Tracheophyta</taxon>
        <taxon>Spermatophyta</taxon>
        <taxon>Magnoliopsida</taxon>
        <taxon>eudicotyledons</taxon>
        <taxon>Gunneridae</taxon>
        <taxon>Pentapetalae</taxon>
        <taxon>rosids</taxon>
        <taxon>malvids</taxon>
        <taxon>Brassicales</taxon>
        <taxon>Brassicaceae</taxon>
        <taxon>Brassiceae</taxon>
        <taxon>Brassica</taxon>
    </lineage>
</organism>
<reference evidence="2" key="1">
    <citation type="submission" date="2018-11" db="EMBL/GenBank/DDBJ databases">
        <authorList>
            <consortium name="Genoscope - CEA"/>
            <person name="William W."/>
        </authorList>
    </citation>
    <scope>NUCLEOTIDE SEQUENCE</scope>
</reference>
<evidence type="ECO:0000313" key="1">
    <source>
        <dbReference type="EMBL" id="CAG7886145.1"/>
    </source>
</evidence>
<dbReference type="EMBL" id="LR031571">
    <property type="protein sequence ID" value="VDC73701.1"/>
    <property type="molecule type" value="Genomic_DNA"/>
</dbReference>